<dbReference type="Proteomes" id="UP001600943">
    <property type="component" value="Unassembled WGS sequence"/>
</dbReference>
<sequence>MSENAFRHTQGRTAAIKKASASAISAGTKACYTIFCGTTRLDDLIIHSVHVLPYMVP</sequence>
<organism evidence="1 2">
    <name type="scientific">Blautia hominis</name>
    <dbReference type="NCBI Taxonomy" id="2025493"/>
    <lineage>
        <taxon>Bacteria</taxon>
        <taxon>Bacillati</taxon>
        <taxon>Bacillota</taxon>
        <taxon>Clostridia</taxon>
        <taxon>Lachnospirales</taxon>
        <taxon>Lachnospiraceae</taxon>
        <taxon>Blautia</taxon>
    </lineage>
</organism>
<keyword evidence="2" id="KW-1185">Reference proteome</keyword>
<protein>
    <submittedName>
        <fullName evidence="1">Uncharacterized protein</fullName>
    </submittedName>
</protein>
<accession>A0ABQ0B829</accession>
<gene>
    <name evidence="1" type="ORF">K040078D81_17280</name>
</gene>
<proteinExistence type="predicted"/>
<evidence type="ECO:0000313" key="1">
    <source>
        <dbReference type="EMBL" id="GAA6407611.1"/>
    </source>
</evidence>
<comment type="caution">
    <text evidence="1">The sequence shown here is derived from an EMBL/GenBank/DDBJ whole genome shotgun (WGS) entry which is preliminary data.</text>
</comment>
<reference evidence="1 2" key="1">
    <citation type="submission" date="2024-04" db="EMBL/GenBank/DDBJ databases">
        <title>Defined microbial consortia suppress multidrug-resistant proinflammatory Enterobacteriaceae via ecological control.</title>
        <authorList>
            <person name="Furuichi M."/>
            <person name="Kawaguchi T."/>
            <person name="Pust M."/>
            <person name="Yasuma K."/>
            <person name="Plichta D."/>
            <person name="Hasegawa N."/>
            <person name="Ohya T."/>
            <person name="Bhattarai S."/>
            <person name="Sasajima S."/>
            <person name="Aoto Y."/>
            <person name="Tuganbaev T."/>
            <person name="Yaginuma M."/>
            <person name="Ueda M."/>
            <person name="Okahashi N."/>
            <person name="Amafuji K."/>
            <person name="Kiridooshi Y."/>
            <person name="Sugita K."/>
            <person name="Strazar M."/>
            <person name="Skelly A."/>
            <person name="Suda W."/>
            <person name="Hattori M."/>
            <person name="Nakamoto N."/>
            <person name="Caballero S."/>
            <person name="Norman J."/>
            <person name="Olle B."/>
            <person name="Tanoue T."/>
            <person name="Arita M."/>
            <person name="Bucci V."/>
            <person name="Atarashi K."/>
            <person name="Xavier R."/>
            <person name="Honda K."/>
        </authorList>
    </citation>
    <scope>NUCLEOTIDE SEQUENCE [LARGE SCALE GENOMIC DNA]</scope>
    <source>
        <strain evidence="2">k04-0078-D8-1</strain>
    </source>
</reference>
<name>A0ABQ0B829_9FIRM</name>
<evidence type="ECO:0000313" key="2">
    <source>
        <dbReference type="Proteomes" id="UP001600943"/>
    </source>
</evidence>
<dbReference type="EMBL" id="BAABYW010000001">
    <property type="protein sequence ID" value="GAA6407611.1"/>
    <property type="molecule type" value="Genomic_DNA"/>
</dbReference>